<evidence type="ECO:0000259" key="1">
    <source>
        <dbReference type="Pfam" id="PF01464"/>
    </source>
</evidence>
<name>A0ABU3NWE0_9FIRM</name>
<dbReference type="PANTHER" id="PTHR37423:SF2">
    <property type="entry name" value="MEMBRANE-BOUND LYTIC MUREIN TRANSGLYCOSYLASE C"/>
    <property type="match status" value="1"/>
</dbReference>
<organism evidence="2 3">
    <name type="scientific">Anaeroselena agilis</name>
    <dbReference type="NCBI Taxonomy" id="3063788"/>
    <lineage>
        <taxon>Bacteria</taxon>
        <taxon>Bacillati</taxon>
        <taxon>Bacillota</taxon>
        <taxon>Negativicutes</taxon>
        <taxon>Acetonemataceae</taxon>
        <taxon>Anaeroselena</taxon>
    </lineage>
</organism>
<dbReference type="EMBL" id="JAUOZS010000001">
    <property type="protein sequence ID" value="MDT8900730.1"/>
    <property type="molecule type" value="Genomic_DNA"/>
</dbReference>
<sequence>MRKTTLAVLALLAVLAAAAGFIVYQSDWFQREYIYPFPYREKVFYYATEYEVDPFLIAAVIRTESKFIVNARSPKGAMGLMQMMPETGQWVASQVEQEGFYPGMLNNPDTSIRFGAWYLASLKKEFKENEILVLAAYNGGRGNVSQWMRQLGWDRGFRDIDRIPYKETREYVKKVLAAREHYRLLYGR</sequence>
<keyword evidence="3" id="KW-1185">Reference proteome</keyword>
<protein>
    <submittedName>
        <fullName evidence="2">Lytic transglycosylase domain-containing protein</fullName>
    </submittedName>
</protein>
<dbReference type="Pfam" id="PF01464">
    <property type="entry name" value="SLT"/>
    <property type="match status" value="1"/>
</dbReference>
<accession>A0ABU3NWE0</accession>
<evidence type="ECO:0000313" key="2">
    <source>
        <dbReference type="EMBL" id="MDT8900730.1"/>
    </source>
</evidence>
<comment type="caution">
    <text evidence="2">The sequence shown here is derived from an EMBL/GenBank/DDBJ whole genome shotgun (WGS) entry which is preliminary data.</text>
</comment>
<reference evidence="2 3" key="1">
    <citation type="submission" date="2023-07" db="EMBL/GenBank/DDBJ databases">
        <title>The novel representative of Negativicutes class, Anaeroselena agilis gen. nov. sp. nov.</title>
        <authorList>
            <person name="Prokofeva M.I."/>
            <person name="Elcheninov A.G."/>
            <person name="Klyukina A."/>
            <person name="Kublanov I.V."/>
            <person name="Frolov E.N."/>
            <person name="Podosokorskaya O.A."/>
        </authorList>
    </citation>
    <scope>NUCLEOTIDE SEQUENCE [LARGE SCALE GENOMIC DNA]</scope>
    <source>
        <strain evidence="2 3">4137-cl</strain>
    </source>
</reference>
<dbReference type="Proteomes" id="UP001254848">
    <property type="component" value="Unassembled WGS sequence"/>
</dbReference>
<dbReference type="Gene3D" id="1.10.530.10">
    <property type="match status" value="1"/>
</dbReference>
<dbReference type="SUPFAM" id="SSF53955">
    <property type="entry name" value="Lysozyme-like"/>
    <property type="match status" value="1"/>
</dbReference>
<dbReference type="PANTHER" id="PTHR37423">
    <property type="entry name" value="SOLUBLE LYTIC MUREIN TRANSGLYCOSYLASE-RELATED"/>
    <property type="match status" value="1"/>
</dbReference>
<dbReference type="InterPro" id="IPR023346">
    <property type="entry name" value="Lysozyme-like_dom_sf"/>
</dbReference>
<dbReference type="InterPro" id="IPR008258">
    <property type="entry name" value="Transglycosylase_SLT_dom_1"/>
</dbReference>
<evidence type="ECO:0000313" key="3">
    <source>
        <dbReference type="Proteomes" id="UP001254848"/>
    </source>
</evidence>
<dbReference type="CDD" id="cd16896">
    <property type="entry name" value="LT_Slt70-like"/>
    <property type="match status" value="1"/>
</dbReference>
<feature type="domain" description="Transglycosylase SLT" evidence="1">
    <location>
        <begin position="44"/>
        <end position="152"/>
    </location>
</feature>
<proteinExistence type="predicted"/>
<gene>
    <name evidence="2" type="ORF">Q4T40_05680</name>
</gene>